<proteinExistence type="predicted"/>
<dbReference type="InterPro" id="IPR038019">
    <property type="entry name" value="PRib_AMP_CycHydrolase_sf"/>
</dbReference>
<evidence type="ECO:0000256" key="2">
    <source>
        <dbReference type="ARBA" id="ARBA00005169"/>
    </source>
</evidence>
<dbReference type="PANTHER" id="PTHR42945:SF1">
    <property type="entry name" value="HISTIDINE BIOSYNTHESIS BIFUNCTIONAL PROTEIN HIS7"/>
    <property type="match status" value="1"/>
</dbReference>
<sequence length="285" mass="31700">MASRRPPAARWPGIRPQREANRPFAWRQSEASHPASSDPSEASPKSRFCSPRLNLDQIEEGNDLTPPFDTDGLLPVITTDADSGKVLMMGAVTRSIETGRAHCWSRSRQCLCHGRTTSGLVQHIVETRIDDDQDADWLRVRTDGDANCHVGDRSCFHRSGPMGRPGLLACTESTKEFYGDVPTPRGSDADRRWMERALPLARRRIWPPLRSAASLSMTKRGRQRQRPSLAIGPITRRWCADGRARNCTVYVMLEPCSNWGRTPPCAEAIIATGMARVVVAMMQAP</sequence>
<evidence type="ECO:0000256" key="6">
    <source>
        <dbReference type="ARBA" id="ARBA00023102"/>
    </source>
</evidence>
<name>A0ABS1RWQ1_RHOSU</name>
<evidence type="ECO:0000256" key="1">
    <source>
        <dbReference type="ARBA" id="ARBA00000024"/>
    </source>
</evidence>
<dbReference type="PANTHER" id="PTHR42945">
    <property type="entry name" value="HISTIDINE BIOSYNTHESIS BIFUNCTIONAL PROTEIN"/>
    <property type="match status" value="1"/>
</dbReference>
<evidence type="ECO:0000256" key="7">
    <source>
        <dbReference type="SAM" id="MobiDB-lite"/>
    </source>
</evidence>
<dbReference type="EC" id="3.5.4.19" evidence="3"/>
<organism evidence="9 10">
    <name type="scientific">Rhodovulum sulfidophilum</name>
    <name type="common">Rhodobacter sulfidophilus</name>
    <dbReference type="NCBI Taxonomy" id="35806"/>
    <lineage>
        <taxon>Bacteria</taxon>
        <taxon>Pseudomonadati</taxon>
        <taxon>Pseudomonadota</taxon>
        <taxon>Alphaproteobacteria</taxon>
        <taxon>Rhodobacterales</taxon>
        <taxon>Paracoccaceae</taxon>
        <taxon>Rhodovulum</taxon>
    </lineage>
</organism>
<feature type="region of interest" description="Disordered" evidence="7">
    <location>
        <begin position="1"/>
        <end position="48"/>
    </location>
</feature>
<dbReference type="SUPFAM" id="SSF53927">
    <property type="entry name" value="Cytidine deaminase-like"/>
    <property type="match status" value="1"/>
</dbReference>
<feature type="domain" description="Phosphoribosyl-AMP cyclohydrolase" evidence="8">
    <location>
        <begin position="91"/>
        <end position="157"/>
    </location>
</feature>
<dbReference type="Proteomes" id="UP000604473">
    <property type="component" value="Unassembled WGS sequence"/>
</dbReference>
<dbReference type="InterPro" id="IPR016193">
    <property type="entry name" value="Cytidine_deaminase-like"/>
</dbReference>
<feature type="compositionally biased region" description="Polar residues" evidence="7">
    <location>
        <begin position="29"/>
        <end position="40"/>
    </location>
</feature>
<accession>A0ABS1RWQ1</accession>
<evidence type="ECO:0000313" key="9">
    <source>
        <dbReference type="EMBL" id="MBL3609922.1"/>
    </source>
</evidence>
<comment type="caution">
    <text evidence="9">The sequence shown here is derived from an EMBL/GenBank/DDBJ whole genome shotgun (WGS) entry which is preliminary data.</text>
</comment>
<gene>
    <name evidence="9" type="ORF">JMM60_14140</name>
</gene>
<keyword evidence="10" id="KW-1185">Reference proteome</keyword>
<dbReference type="SUPFAM" id="SSF141734">
    <property type="entry name" value="HisI-like"/>
    <property type="match status" value="1"/>
</dbReference>
<keyword evidence="5" id="KW-0378">Hydrolase</keyword>
<evidence type="ECO:0000256" key="4">
    <source>
        <dbReference type="ARBA" id="ARBA00022605"/>
    </source>
</evidence>
<keyword evidence="6" id="KW-0368">Histidine biosynthesis</keyword>
<dbReference type="InterPro" id="IPR002496">
    <property type="entry name" value="PRib_AMP_CycHydrolase_dom"/>
</dbReference>
<dbReference type="RefSeq" id="WP_202249689.1">
    <property type="nucleotide sequence ID" value="NZ_JAESJJ010000020.1"/>
</dbReference>
<dbReference type="Pfam" id="PF01502">
    <property type="entry name" value="PRA-CH"/>
    <property type="match status" value="1"/>
</dbReference>
<dbReference type="Gene3D" id="3.10.20.810">
    <property type="entry name" value="Phosphoribosyl-AMP cyclohydrolase"/>
    <property type="match status" value="1"/>
</dbReference>
<protein>
    <recommendedName>
        <fullName evidence="3">phosphoribosyl-AMP cyclohydrolase</fullName>
        <ecNumber evidence="3">3.5.4.19</ecNumber>
    </recommendedName>
</protein>
<comment type="pathway">
    <text evidence="2">Amino-acid biosynthesis; L-histidine biosynthesis; L-histidine from 5-phospho-alpha-D-ribose 1-diphosphate: step 3/9.</text>
</comment>
<comment type="catalytic activity">
    <reaction evidence="1">
        <text>1-(5-phospho-beta-D-ribosyl)-5'-AMP + H2O = 1-(5-phospho-beta-D-ribosyl)-5-[(5-phospho-beta-D-ribosylamino)methylideneamino]imidazole-4-carboxamide</text>
        <dbReference type="Rhea" id="RHEA:20049"/>
        <dbReference type="ChEBI" id="CHEBI:15377"/>
        <dbReference type="ChEBI" id="CHEBI:58435"/>
        <dbReference type="ChEBI" id="CHEBI:59457"/>
        <dbReference type="EC" id="3.5.4.19"/>
    </reaction>
</comment>
<evidence type="ECO:0000256" key="3">
    <source>
        <dbReference type="ARBA" id="ARBA00012721"/>
    </source>
</evidence>
<evidence type="ECO:0000259" key="8">
    <source>
        <dbReference type="Pfam" id="PF01502"/>
    </source>
</evidence>
<dbReference type="Gene3D" id="3.40.140.10">
    <property type="entry name" value="Cytidine Deaminase, domain 2"/>
    <property type="match status" value="1"/>
</dbReference>
<keyword evidence="4" id="KW-0028">Amino-acid biosynthesis</keyword>
<dbReference type="EMBL" id="JAESJJ010000020">
    <property type="protein sequence ID" value="MBL3609922.1"/>
    <property type="molecule type" value="Genomic_DNA"/>
</dbReference>
<evidence type="ECO:0000313" key="10">
    <source>
        <dbReference type="Proteomes" id="UP000604473"/>
    </source>
</evidence>
<evidence type="ECO:0000256" key="5">
    <source>
        <dbReference type="ARBA" id="ARBA00022801"/>
    </source>
</evidence>
<reference evidence="9 10" key="1">
    <citation type="submission" date="2021-01" db="EMBL/GenBank/DDBJ databases">
        <title>Draft genomes of Rhodovulum sulfidophilum.</title>
        <authorList>
            <person name="Guzman M.S."/>
        </authorList>
    </citation>
    <scope>NUCLEOTIDE SEQUENCE [LARGE SCALE GENOMIC DNA]</scope>
    <source>
        <strain evidence="9 10">AB35</strain>
    </source>
</reference>